<dbReference type="CDD" id="cd03768">
    <property type="entry name" value="SR_ResInv"/>
    <property type="match status" value="1"/>
</dbReference>
<dbReference type="Gene3D" id="1.10.10.60">
    <property type="entry name" value="Homeodomain-like"/>
    <property type="match status" value="1"/>
</dbReference>
<dbReference type="InterPro" id="IPR006119">
    <property type="entry name" value="Resolv_N"/>
</dbReference>
<keyword evidence="7" id="KW-1185">Reference proteome</keyword>
<evidence type="ECO:0000256" key="2">
    <source>
        <dbReference type="ARBA" id="ARBA00023125"/>
    </source>
</evidence>
<keyword evidence="6" id="KW-0614">Plasmid</keyword>
<evidence type="ECO:0000256" key="3">
    <source>
        <dbReference type="ARBA" id="ARBA00023172"/>
    </source>
</evidence>
<proteinExistence type="predicted"/>
<geneLocation type="plasmid" evidence="6 7">
    <name>pPP10</name>
</geneLocation>
<evidence type="ECO:0000256" key="4">
    <source>
        <dbReference type="PROSITE-ProRule" id="PRU10137"/>
    </source>
</evidence>
<feature type="domain" description="Resolvase/invertase-type recombinase catalytic" evidence="5">
    <location>
        <begin position="2"/>
        <end position="143"/>
    </location>
</feature>
<evidence type="ECO:0000313" key="6">
    <source>
        <dbReference type="EMBL" id="BDD02444.1"/>
    </source>
</evidence>
<dbReference type="InterPro" id="IPR050639">
    <property type="entry name" value="SSR_resolvase"/>
</dbReference>
<feature type="active site" description="O-(5'-phospho-DNA)-serine intermediate" evidence="4">
    <location>
        <position position="9"/>
    </location>
</feature>
<dbReference type="PROSITE" id="PS00397">
    <property type="entry name" value="RECOMBINASES_1"/>
    <property type="match status" value="1"/>
</dbReference>
<gene>
    <name evidence="6" type="primary">tnpR</name>
    <name evidence="6" type="ORF">PEPS_47240</name>
</gene>
<dbReference type="Proteomes" id="UP001354989">
    <property type="component" value="Plasmid pPP10"/>
</dbReference>
<dbReference type="InterPro" id="IPR006118">
    <property type="entry name" value="Recombinase_CS"/>
</dbReference>
<protein>
    <submittedName>
        <fullName evidence="6">Resolvase</fullName>
    </submittedName>
</protein>
<keyword evidence="3" id="KW-0233">DNA recombination</keyword>
<name>A0ABN6LLI2_9BACT</name>
<keyword evidence="1" id="KW-0229">DNA integration</keyword>
<evidence type="ECO:0000313" key="7">
    <source>
        <dbReference type="Proteomes" id="UP001354989"/>
    </source>
</evidence>
<reference evidence="6 7" key="1">
    <citation type="submission" date="2021-12" db="EMBL/GenBank/DDBJ databases">
        <title>Genome sequencing of bacteria with rrn-lacking chromosome and rrn-plasmid.</title>
        <authorList>
            <person name="Anda M."/>
            <person name="Iwasaki W."/>
        </authorList>
    </citation>
    <scope>NUCLEOTIDE SEQUENCE [LARGE SCALE GENOMIC DNA]</scope>
    <source>
        <strain evidence="6 7">NBRC 101262</strain>
        <plasmid evidence="6 7">pPP10</plasmid>
    </source>
</reference>
<dbReference type="SMART" id="SM00857">
    <property type="entry name" value="Resolvase"/>
    <property type="match status" value="1"/>
</dbReference>
<dbReference type="RefSeq" id="WP_338399653.1">
    <property type="nucleotide sequence ID" value="NZ_AP025302.1"/>
</dbReference>
<dbReference type="Gene3D" id="3.40.50.1390">
    <property type="entry name" value="Resolvase, N-terminal catalytic domain"/>
    <property type="match status" value="1"/>
</dbReference>
<dbReference type="PANTHER" id="PTHR30461:SF2">
    <property type="entry name" value="SERINE RECOMBINASE PINE-RELATED"/>
    <property type="match status" value="1"/>
</dbReference>
<dbReference type="SUPFAM" id="SSF53041">
    <property type="entry name" value="Resolvase-like"/>
    <property type="match status" value="1"/>
</dbReference>
<sequence length="195" mass="21974">MKAIYIRVSTTNQNTAIQHDSSGQAKEFIDKCSGAIPFFERSAVKKLVRAVEQGKISEVEVSRLDRFGRKAEDVKKAINWFGRRKVQVVIKSQGLVCFNERWTLTPATRMIIGILAEFAEFEREIIKEKTLAGIAHAKLEGKFKGRKPGSKNVHRHHLYDSVMAHLEAGLSVTAIHKMTGVSRVSITKWRDEGRG</sequence>
<keyword evidence="2" id="KW-0238">DNA-binding</keyword>
<evidence type="ECO:0000259" key="5">
    <source>
        <dbReference type="SMART" id="SM00857"/>
    </source>
</evidence>
<dbReference type="Pfam" id="PF00239">
    <property type="entry name" value="Resolvase"/>
    <property type="match status" value="1"/>
</dbReference>
<evidence type="ECO:0000256" key="1">
    <source>
        <dbReference type="ARBA" id="ARBA00022908"/>
    </source>
</evidence>
<dbReference type="InterPro" id="IPR036162">
    <property type="entry name" value="Resolvase-like_N_sf"/>
</dbReference>
<accession>A0ABN6LLI2</accession>
<dbReference type="PANTHER" id="PTHR30461">
    <property type="entry name" value="DNA-INVERTASE FROM LAMBDOID PROPHAGE"/>
    <property type="match status" value="1"/>
</dbReference>
<organism evidence="6 7">
    <name type="scientific">Persicobacter psychrovividus</name>
    <dbReference type="NCBI Taxonomy" id="387638"/>
    <lineage>
        <taxon>Bacteria</taxon>
        <taxon>Pseudomonadati</taxon>
        <taxon>Bacteroidota</taxon>
        <taxon>Cytophagia</taxon>
        <taxon>Cytophagales</taxon>
        <taxon>Persicobacteraceae</taxon>
        <taxon>Persicobacter</taxon>
    </lineage>
</organism>
<dbReference type="EMBL" id="AP025302">
    <property type="protein sequence ID" value="BDD02444.1"/>
    <property type="molecule type" value="Genomic_DNA"/>
</dbReference>